<reference evidence="3" key="1">
    <citation type="journal article" date="2010" name="PLoS Negl. Trop. Dis.">
        <title>The genome sequence of Trypanosoma brucei gambiense, causative agent of chronic human african trypanosomiasis.</title>
        <authorList>
            <person name="Jackson A.P."/>
            <person name="Sanders M."/>
            <person name="Berry A."/>
            <person name="McQuillan J."/>
            <person name="Aslett M.A."/>
            <person name="Quail M.A."/>
            <person name="Chukualim B."/>
            <person name="Capewell P."/>
            <person name="MacLeod A."/>
            <person name="Melville S.E."/>
            <person name="Gibson W."/>
            <person name="Barry J.D."/>
            <person name="Berriman M."/>
            <person name="Hertz-Fowler C."/>
        </authorList>
    </citation>
    <scope>NUCLEOTIDE SEQUENCE [LARGE SCALE GENOMIC DNA]</scope>
    <source>
        <strain evidence="3">MHOM/CI/86/DAL972</strain>
    </source>
</reference>
<name>C9ZSE0_TRYB9</name>
<dbReference type="EMBL" id="FN554970">
    <property type="protein sequence ID" value="CBH12278.1"/>
    <property type="molecule type" value="Genomic_DNA"/>
</dbReference>
<proteinExistence type="predicted"/>
<evidence type="ECO:0000256" key="1">
    <source>
        <dbReference type="SAM" id="MobiDB-lite"/>
    </source>
</evidence>
<dbReference type="VEuPathDB" id="TriTrypDB:Tbg972.7.2400"/>
<accession>C9ZSE0</accession>
<organism evidence="2 3">
    <name type="scientific">Trypanosoma brucei gambiense (strain MHOM/CI/86/DAL972)</name>
    <dbReference type="NCBI Taxonomy" id="679716"/>
    <lineage>
        <taxon>Eukaryota</taxon>
        <taxon>Discoba</taxon>
        <taxon>Euglenozoa</taxon>
        <taxon>Kinetoplastea</taxon>
        <taxon>Metakinetoplastina</taxon>
        <taxon>Trypanosomatida</taxon>
        <taxon>Trypanosomatidae</taxon>
        <taxon>Trypanosoma</taxon>
    </lineage>
</organism>
<protein>
    <submittedName>
        <fullName evidence="2">Uncharacterized protein</fullName>
    </submittedName>
</protein>
<feature type="compositionally biased region" description="Basic and acidic residues" evidence="1">
    <location>
        <begin position="1"/>
        <end position="10"/>
    </location>
</feature>
<dbReference type="RefSeq" id="XP_011774559.1">
    <property type="nucleotide sequence ID" value="XM_011776257.1"/>
</dbReference>
<dbReference type="GeneID" id="23862396"/>
<dbReference type="OrthoDB" id="10657594at2759"/>
<feature type="compositionally biased region" description="Low complexity" evidence="1">
    <location>
        <begin position="11"/>
        <end position="20"/>
    </location>
</feature>
<dbReference type="KEGG" id="tbg:TbgDal_VII2400"/>
<dbReference type="AlphaFoldDB" id="C9ZSE0"/>
<sequence length="297" mass="32553">MLKKTEREQVQEAPQQQQQEQEQEQQENKSDANSQNIGSVVEEFVSRLPAGDAVRATSEKARKLATESKQLVKDVLESSNIRAVASGCVAKGKQVVDGARAYQHTAMEVAAKTVPHCRKPMEMCAATARSTVNSARSVAEKSTRCVAQTGGELRERAKSYVETMKSIRGKLFNFFEASKPRVAEVQRTGMKAVGERDLQLFVTALAQATACVVVLSRVITVEMCKVNRVNSTVRYIQGSTCMRLDASLWNCINPSLVQHVPVVGERVASAAAAFVAEVKQYTSDDRDDVQDEQKVAA</sequence>
<feature type="region of interest" description="Disordered" evidence="1">
    <location>
        <begin position="1"/>
        <end position="39"/>
    </location>
</feature>
<dbReference type="Proteomes" id="UP000002316">
    <property type="component" value="Chromosome 7"/>
</dbReference>
<evidence type="ECO:0000313" key="2">
    <source>
        <dbReference type="EMBL" id="CBH12278.1"/>
    </source>
</evidence>
<gene>
    <name evidence="2" type="ORF">TbgDal_VII2400</name>
</gene>
<evidence type="ECO:0000313" key="3">
    <source>
        <dbReference type="Proteomes" id="UP000002316"/>
    </source>
</evidence>